<sequence length="279" mass="30019">MAGTLYIVATPIGNLDDISARAIKILASVDVIAAEDTRHSGRLLQHLAIQKPMLALHDHNERDRAASLVDRLAKGESVALVSDAGTPLISDPGFVVVREARARGFRVSPVPGPCAMVAALSAAGLPTDRFLFQGFLAAKRGARRAALEGLARETATLVFYESPHRISDFLDDVVDVLGAGREVVVARELTKSFETFYSGSASDVRQQVGEDSHGTRGEFVVMVRGADLTANAPDAVDVDRMLAMLVAELPVKKVARLVAELTGLPKNELYQRALRLRED</sequence>
<evidence type="ECO:0000313" key="10">
    <source>
        <dbReference type="Proteomes" id="UP000231409"/>
    </source>
</evidence>
<proteinExistence type="inferred from homology"/>
<keyword evidence="10" id="KW-1185">Reference proteome</keyword>
<name>A0A2G1UKN7_9GAMM</name>
<comment type="caution">
    <text evidence="9">The sequence shown here is derived from an EMBL/GenBank/DDBJ whole genome shotgun (WGS) entry which is preliminary data.</text>
</comment>
<dbReference type="EC" id="2.1.1.198" evidence="6"/>
<evidence type="ECO:0000256" key="6">
    <source>
        <dbReference type="HAMAP-Rule" id="MF_01877"/>
    </source>
</evidence>
<dbReference type="InterPro" id="IPR000878">
    <property type="entry name" value="4pyrrol_Mease"/>
</dbReference>
<dbReference type="CDD" id="cd11648">
    <property type="entry name" value="RsmI"/>
    <property type="match status" value="1"/>
</dbReference>
<dbReference type="PANTHER" id="PTHR46111:SF1">
    <property type="entry name" value="RIBOSOMAL RNA SMALL SUBUNIT METHYLTRANSFERASE I"/>
    <property type="match status" value="1"/>
</dbReference>
<dbReference type="PANTHER" id="PTHR46111">
    <property type="entry name" value="RIBOSOMAL RNA SMALL SUBUNIT METHYLTRANSFERASE I"/>
    <property type="match status" value="1"/>
</dbReference>
<dbReference type="EMBL" id="NTFH01000008">
    <property type="protein sequence ID" value="PHQ15074.1"/>
    <property type="molecule type" value="Genomic_DNA"/>
</dbReference>
<dbReference type="PIRSF" id="PIRSF005917">
    <property type="entry name" value="MTase_YraL"/>
    <property type="match status" value="1"/>
</dbReference>
<evidence type="ECO:0000256" key="3">
    <source>
        <dbReference type="ARBA" id="ARBA00022603"/>
    </source>
</evidence>
<comment type="subcellular location">
    <subcellularLocation>
        <location evidence="6">Cytoplasm</location>
    </subcellularLocation>
</comment>
<dbReference type="RefSeq" id="WP_099614990.1">
    <property type="nucleotide sequence ID" value="NZ_KZ319371.1"/>
</dbReference>
<feature type="domain" description="RsmI HTH" evidence="8">
    <location>
        <begin position="233"/>
        <end position="277"/>
    </location>
</feature>
<dbReference type="Gene3D" id="3.40.1010.10">
    <property type="entry name" value="Cobalt-precorrin-4 Transmethylase, Domain 1"/>
    <property type="match status" value="1"/>
</dbReference>
<evidence type="ECO:0000313" key="9">
    <source>
        <dbReference type="EMBL" id="PHQ15074.1"/>
    </source>
</evidence>
<keyword evidence="4 6" id="KW-0808">Transferase</keyword>
<accession>A0A2G1UKN7</accession>
<dbReference type="AlphaFoldDB" id="A0A2G1UKN7"/>
<dbReference type="Proteomes" id="UP000231409">
    <property type="component" value="Unassembled WGS sequence"/>
</dbReference>
<dbReference type="Pfam" id="PF23016">
    <property type="entry name" value="RsmI_C"/>
    <property type="match status" value="1"/>
</dbReference>
<dbReference type="GO" id="GO:0070677">
    <property type="term" value="F:rRNA (cytosine-2'-O-)-methyltransferase activity"/>
    <property type="evidence" value="ECO:0007669"/>
    <property type="project" value="UniProtKB-UniRule"/>
</dbReference>
<dbReference type="InterPro" id="IPR053910">
    <property type="entry name" value="RsmI_HTH"/>
</dbReference>
<evidence type="ECO:0000256" key="4">
    <source>
        <dbReference type="ARBA" id="ARBA00022679"/>
    </source>
</evidence>
<keyword evidence="5 6" id="KW-0949">S-adenosyl-L-methionine</keyword>
<evidence type="ECO:0000259" key="7">
    <source>
        <dbReference type="Pfam" id="PF00590"/>
    </source>
</evidence>
<dbReference type="InterPro" id="IPR014776">
    <property type="entry name" value="4pyrrole_Mease_sub2"/>
</dbReference>
<dbReference type="GO" id="GO:0005737">
    <property type="term" value="C:cytoplasm"/>
    <property type="evidence" value="ECO:0007669"/>
    <property type="project" value="UniProtKB-SubCell"/>
</dbReference>
<dbReference type="InterPro" id="IPR035996">
    <property type="entry name" value="4pyrrol_Methylase_sf"/>
</dbReference>
<organism evidence="9 10">
    <name type="scientific">Marinobacter profundi</name>
    <dbReference type="NCBI Taxonomy" id="2666256"/>
    <lineage>
        <taxon>Bacteria</taxon>
        <taxon>Pseudomonadati</taxon>
        <taxon>Pseudomonadota</taxon>
        <taxon>Gammaproteobacteria</taxon>
        <taxon>Pseudomonadales</taxon>
        <taxon>Marinobacteraceae</taxon>
        <taxon>Marinobacter</taxon>
    </lineage>
</organism>
<feature type="domain" description="Tetrapyrrole methylase" evidence="7">
    <location>
        <begin position="4"/>
        <end position="203"/>
    </location>
</feature>
<dbReference type="SUPFAM" id="SSF53790">
    <property type="entry name" value="Tetrapyrrole methylase"/>
    <property type="match status" value="1"/>
</dbReference>
<dbReference type="Gene3D" id="3.30.950.10">
    <property type="entry name" value="Methyltransferase, Cobalt-precorrin-4 Transmethylase, Domain 2"/>
    <property type="match status" value="1"/>
</dbReference>
<keyword evidence="1 6" id="KW-0963">Cytoplasm</keyword>
<dbReference type="FunFam" id="3.30.950.10:FF:000002">
    <property type="entry name" value="Ribosomal RNA small subunit methyltransferase I"/>
    <property type="match status" value="1"/>
</dbReference>
<comment type="catalytic activity">
    <reaction evidence="6">
        <text>cytidine(1402) in 16S rRNA + S-adenosyl-L-methionine = 2'-O-methylcytidine(1402) in 16S rRNA + S-adenosyl-L-homocysteine + H(+)</text>
        <dbReference type="Rhea" id="RHEA:42924"/>
        <dbReference type="Rhea" id="RHEA-COMP:10285"/>
        <dbReference type="Rhea" id="RHEA-COMP:10286"/>
        <dbReference type="ChEBI" id="CHEBI:15378"/>
        <dbReference type="ChEBI" id="CHEBI:57856"/>
        <dbReference type="ChEBI" id="CHEBI:59789"/>
        <dbReference type="ChEBI" id="CHEBI:74495"/>
        <dbReference type="ChEBI" id="CHEBI:82748"/>
        <dbReference type="EC" id="2.1.1.198"/>
    </reaction>
</comment>
<dbReference type="PROSITE" id="PS01296">
    <property type="entry name" value="RSMI"/>
    <property type="match status" value="1"/>
</dbReference>
<reference evidence="9 10" key="1">
    <citation type="submission" date="2017-09" db="EMBL/GenBank/DDBJ databases">
        <title>The draft genome sequences of Marinobacter sp. PWS21.</title>
        <authorList>
            <person name="Cao J."/>
        </authorList>
    </citation>
    <scope>NUCLEOTIDE SEQUENCE [LARGE SCALE GENOMIC DNA]</scope>
    <source>
        <strain evidence="9 10">PWS21</strain>
    </source>
</reference>
<dbReference type="HAMAP" id="MF_01877">
    <property type="entry name" value="16SrRNA_methyltr_I"/>
    <property type="match status" value="1"/>
</dbReference>
<dbReference type="FunFam" id="3.40.1010.10:FF:000002">
    <property type="entry name" value="Ribosomal RNA small subunit methyltransferase I"/>
    <property type="match status" value="1"/>
</dbReference>
<comment type="function">
    <text evidence="6">Catalyzes the 2'-O-methylation of the ribose of cytidine 1402 (C1402) in 16S rRNA.</text>
</comment>
<keyword evidence="3 6" id="KW-0489">Methyltransferase</keyword>
<evidence type="ECO:0000256" key="2">
    <source>
        <dbReference type="ARBA" id="ARBA00022552"/>
    </source>
</evidence>
<dbReference type="InterPro" id="IPR014777">
    <property type="entry name" value="4pyrrole_Mease_sub1"/>
</dbReference>
<evidence type="ECO:0000256" key="1">
    <source>
        <dbReference type="ARBA" id="ARBA00022490"/>
    </source>
</evidence>
<dbReference type="Pfam" id="PF00590">
    <property type="entry name" value="TP_methylase"/>
    <property type="match status" value="1"/>
</dbReference>
<evidence type="ECO:0000256" key="5">
    <source>
        <dbReference type="ARBA" id="ARBA00022691"/>
    </source>
</evidence>
<gene>
    <name evidence="6 9" type="primary">rsmI</name>
    <name evidence="9" type="ORF">CLH61_11905</name>
</gene>
<evidence type="ECO:0000259" key="8">
    <source>
        <dbReference type="Pfam" id="PF23016"/>
    </source>
</evidence>
<dbReference type="NCBIfam" id="TIGR00096">
    <property type="entry name" value="16S rRNA (cytidine(1402)-2'-O)-methyltransferase"/>
    <property type="match status" value="1"/>
</dbReference>
<comment type="similarity">
    <text evidence="6">Belongs to the methyltransferase superfamily. RsmI family.</text>
</comment>
<dbReference type="InterPro" id="IPR018063">
    <property type="entry name" value="SAM_MeTrfase_RsmI_CS"/>
</dbReference>
<dbReference type="InterPro" id="IPR008189">
    <property type="entry name" value="rRNA_ssu_MeTfrase_I"/>
</dbReference>
<protein>
    <recommendedName>
        <fullName evidence="6">Ribosomal RNA small subunit methyltransferase I</fullName>
        <ecNumber evidence="6">2.1.1.198</ecNumber>
    </recommendedName>
    <alternativeName>
        <fullName evidence="6">16S rRNA 2'-O-ribose C1402 methyltransferase</fullName>
    </alternativeName>
    <alternativeName>
        <fullName evidence="6">rRNA (cytidine-2'-O-)-methyltransferase RsmI</fullName>
    </alternativeName>
</protein>
<keyword evidence="2 6" id="KW-0698">rRNA processing</keyword>